<dbReference type="OMA" id="LANDCEG"/>
<evidence type="ECO:0000313" key="4">
    <source>
        <dbReference type="RefSeq" id="XP_026483721.2"/>
    </source>
</evidence>
<dbReference type="AlphaFoldDB" id="A0A8B8HJY2"/>
<evidence type="ECO:0000313" key="5">
    <source>
        <dbReference type="RefSeq" id="XP_026483722.2"/>
    </source>
</evidence>
<dbReference type="GeneID" id="113391837"/>
<dbReference type="InterPro" id="IPR013087">
    <property type="entry name" value="Znf_C2H2_type"/>
</dbReference>
<dbReference type="Proteomes" id="UP001652626">
    <property type="component" value="Chromosome 28"/>
</dbReference>
<name>A0A8B8HJY2_VANTA</name>
<keyword evidence="3" id="KW-1185">Reference proteome</keyword>
<organism evidence="3 4">
    <name type="scientific">Vanessa tameamea</name>
    <name type="common">Kamehameha butterfly</name>
    <dbReference type="NCBI Taxonomy" id="334116"/>
    <lineage>
        <taxon>Eukaryota</taxon>
        <taxon>Metazoa</taxon>
        <taxon>Ecdysozoa</taxon>
        <taxon>Arthropoda</taxon>
        <taxon>Hexapoda</taxon>
        <taxon>Insecta</taxon>
        <taxon>Pterygota</taxon>
        <taxon>Neoptera</taxon>
        <taxon>Endopterygota</taxon>
        <taxon>Lepidoptera</taxon>
        <taxon>Glossata</taxon>
        <taxon>Ditrysia</taxon>
        <taxon>Papilionoidea</taxon>
        <taxon>Nymphalidae</taxon>
        <taxon>Nymphalinae</taxon>
        <taxon>Vanessa</taxon>
    </lineage>
</organism>
<accession>A0A8B8HJY2</accession>
<dbReference type="RefSeq" id="XP_026483722.2">
    <property type="nucleotide sequence ID" value="XM_026627937.2"/>
</dbReference>
<dbReference type="RefSeq" id="XP_026483721.2">
    <property type="nucleotide sequence ID" value="XM_026627936.2"/>
</dbReference>
<protein>
    <submittedName>
        <fullName evidence="4 5">Uncharacterized protein LOC113391837</fullName>
    </submittedName>
</protein>
<dbReference type="OrthoDB" id="8119460at2759"/>
<evidence type="ECO:0000256" key="1">
    <source>
        <dbReference type="SAM" id="MobiDB-lite"/>
    </source>
</evidence>
<reference evidence="4 5" key="1">
    <citation type="submission" date="2025-05" db="UniProtKB">
        <authorList>
            <consortium name="RefSeq"/>
        </authorList>
    </citation>
    <scope>IDENTIFICATION</scope>
    <source>
        <tissue evidence="4 5">Whole body</tissue>
    </source>
</reference>
<feature type="region of interest" description="Disordered" evidence="1">
    <location>
        <begin position="176"/>
        <end position="197"/>
    </location>
</feature>
<proteinExistence type="predicted"/>
<dbReference type="PROSITE" id="PS00028">
    <property type="entry name" value="ZINC_FINGER_C2H2_1"/>
    <property type="match status" value="1"/>
</dbReference>
<gene>
    <name evidence="4 5" type="primary">LOC113391837</name>
</gene>
<feature type="domain" description="C2H2-type" evidence="2">
    <location>
        <begin position="212"/>
        <end position="233"/>
    </location>
</feature>
<dbReference type="Gene3D" id="3.30.160.60">
    <property type="entry name" value="Classic Zinc Finger"/>
    <property type="match status" value="1"/>
</dbReference>
<dbReference type="SMART" id="SM00355">
    <property type="entry name" value="ZnF_C2H2"/>
    <property type="match status" value="3"/>
</dbReference>
<evidence type="ECO:0000313" key="3">
    <source>
        <dbReference type="Proteomes" id="UP001652626"/>
    </source>
</evidence>
<evidence type="ECO:0000259" key="2">
    <source>
        <dbReference type="PROSITE" id="PS00028"/>
    </source>
</evidence>
<sequence length="330" mass="36530">MADDEQDVARTETATRMLTAEYKDGQLEIVEMTPYQKGHKVEGISHVIAEGSESSNEGLKYMQVLDADKNVVVDLLNLTLVRCEDGQEAYRLVSNDTESGDDTTVTCVLSNDDCEEQENQESYVVLEGEQGPVVFLQSSLPQTNQTIKVETKEQELKLTPAEILERAKALQKAKALMSVQSTKDRSRKRKNELPPPHELLASPQFKLFLYSCKLCSFKCNAIKELTAHKAAEHSGSTSKWRGGGRAAASSLQCARCPYRGATHTQLMKHVKEKHLESVTTMEGRGAGRLLLESDEVRAADVLVCGACGFESAARDAFRRHIEREHGVTPC</sequence>